<reference evidence="7" key="1">
    <citation type="submission" date="2017-02" db="UniProtKB">
        <authorList>
            <consortium name="WormBaseParasite"/>
        </authorList>
    </citation>
    <scope>IDENTIFICATION</scope>
</reference>
<evidence type="ECO:0000313" key="7">
    <source>
        <dbReference type="WBParaSite" id="DME_0000572101-mRNA-1"/>
    </source>
</evidence>
<evidence type="ECO:0000313" key="4">
    <source>
        <dbReference type="EMBL" id="VDN50793.1"/>
    </source>
</evidence>
<dbReference type="AlphaFoldDB" id="A0A0N4UEC3"/>
<evidence type="ECO:0000259" key="3">
    <source>
        <dbReference type="PROSITE" id="PS50018"/>
    </source>
</evidence>
<keyword evidence="6" id="KW-1185">Reference proteome</keyword>
<dbReference type="InterPro" id="IPR001936">
    <property type="entry name" value="RasGAP_dom"/>
</dbReference>
<dbReference type="CDD" id="cd05136">
    <property type="entry name" value="RasGAP_DAB2IP"/>
    <property type="match status" value="1"/>
</dbReference>
<dbReference type="PANTHER" id="PTHR10194:SF60">
    <property type="entry name" value="RAS GTPASE-ACTIVATING PROTEIN RASKOL"/>
    <property type="match status" value="1"/>
</dbReference>
<dbReference type="WBParaSite" id="DME_0000572101-mRNA-1">
    <property type="protein sequence ID" value="DME_0000572101-mRNA-1"/>
    <property type="gene ID" value="DME_0000572101"/>
</dbReference>
<dbReference type="InterPro" id="IPR008936">
    <property type="entry name" value="Rho_GTPase_activation_prot"/>
</dbReference>
<evidence type="ECO:0000259" key="2">
    <source>
        <dbReference type="PROSITE" id="PS50004"/>
    </source>
</evidence>
<dbReference type="SUPFAM" id="SSF49562">
    <property type="entry name" value="C2 domain (Calcium/lipid-binding domain, CaLB)"/>
    <property type="match status" value="1"/>
</dbReference>
<dbReference type="InterPro" id="IPR023152">
    <property type="entry name" value="RasGAP_CS"/>
</dbReference>
<name>A0A0N4UEC3_DRAME</name>
<dbReference type="Proteomes" id="UP000274756">
    <property type="component" value="Unassembled WGS sequence"/>
</dbReference>
<dbReference type="PROSITE" id="PS50018">
    <property type="entry name" value="RAS_GTPASE_ACTIV_2"/>
    <property type="match status" value="1"/>
</dbReference>
<dbReference type="InterPro" id="IPR039360">
    <property type="entry name" value="Ras_GTPase"/>
</dbReference>
<dbReference type="PROSITE" id="PS50004">
    <property type="entry name" value="C2"/>
    <property type="match status" value="1"/>
</dbReference>
<dbReference type="PANTHER" id="PTHR10194">
    <property type="entry name" value="RAS GTPASE-ACTIVATING PROTEINS"/>
    <property type="match status" value="1"/>
</dbReference>
<dbReference type="Pfam" id="PF00168">
    <property type="entry name" value="C2"/>
    <property type="match status" value="1"/>
</dbReference>
<evidence type="ECO:0000256" key="1">
    <source>
        <dbReference type="ARBA" id="ARBA00022468"/>
    </source>
</evidence>
<dbReference type="GO" id="GO:0005096">
    <property type="term" value="F:GTPase activator activity"/>
    <property type="evidence" value="ECO:0007669"/>
    <property type="project" value="UniProtKB-KW"/>
</dbReference>
<dbReference type="SUPFAM" id="SSF48350">
    <property type="entry name" value="GTPase activation domain, GAP"/>
    <property type="match status" value="1"/>
</dbReference>
<reference evidence="4 6" key="2">
    <citation type="submission" date="2018-11" db="EMBL/GenBank/DDBJ databases">
        <authorList>
            <consortium name="Pathogen Informatics"/>
        </authorList>
    </citation>
    <scope>NUCLEOTIDE SEQUENCE [LARGE SCALE GENOMIC DNA]</scope>
</reference>
<evidence type="ECO:0000313" key="5">
    <source>
        <dbReference type="Proteomes" id="UP000038040"/>
    </source>
</evidence>
<dbReference type="Proteomes" id="UP000038040">
    <property type="component" value="Unplaced"/>
</dbReference>
<feature type="domain" description="C2" evidence="2">
    <location>
        <begin position="1"/>
        <end position="104"/>
    </location>
</feature>
<proteinExistence type="predicted"/>
<dbReference type="OrthoDB" id="5572587at2759"/>
<protein>
    <submittedName>
        <fullName evidence="7">Ras-GAP domain-containing protein</fullName>
    </submittedName>
</protein>
<dbReference type="Gene3D" id="1.10.506.10">
    <property type="entry name" value="GTPase Activation - p120gap, domain 1"/>
    <property type="match status" value="2"/>
</dbReference>
<dbReference type="CDD" id="cd04013">
    <property type="entry name" value="C2_SynGAP_like"/>
    <property type="match status" value="1"/>
</dbReference>
<dbReference type="PROSITE" id="PS00509">
    <property type="entry name" value="RAS_GTPASE_ACTIV_1"/>
    <property type="match status" value="1"/>
</dbReference>
<dbReference type="Pfam" id="PF00616">
    <property type="entry name" value="RasGAP"/>
    <property type="match status" value="2"/>
</dbReference>
<organism evidence="5 7">
    <name type="scientific">Dracunculus medinensis</name>
    <name type="common">Guinea worm</name>
    <dbReference type="NCBI Taxonomy" id="318479"/>
    <lineage>
        <taxon>Eukaryota</taxon>
        <taxon>Metazoa</taxon>
        <taxon>Ecdysozoa</taxon>
        <taxon>Nematoda</taxon>
        <taxon>Chromadorea</taxon>
        <taxon>Rhabditida</taxon>
        <taxon>Spirurina</taxon>
        <taxon>Dracunculoidea</taxon>
        <taxon>Dracunculidae</taxon>
        <taxon>Dracunculus</taxon>
    </lineage>
</organism>
<dbReference type="SMART" id="SM00239">
    <property type="entry name" value="C2"/>
    <property type="match status" value="1"/>
</dbReference>
<evidence type="ECO:0000313" key="6">
    <source>
        <dbReference type="Proteomes" id="UP000274756"/>
    </source>
</evidence>
<sequence length="478" mass="55165">MRRRENSLEIWILEAKGIPLKRKYYCEICLNKTLYARTSAKPRSEICFWGEHFEFSPLPVLDIICVNLYREADPKKKKDRSALIGYIQIKIDEVCTRHPIERWYAITGGSDGNKSTNHSKDKGEQAAIRVKARYQSVDILPLHMYDELLRFFRYRYLSLCKALEPLLGVKAKEDFATSLVRVMHNQKLVKDFLCDLIISEIEMLDNEHLMFRGNSLATKAMEAYMKLIAEDYLKDTLGEFVKSILESNDNCEVDPLKMPNVNPSILEKNRLQLICNVEIAWNKIINSTSNFPIELREIFDCLRQRLDRTNRRDLADMLISSSIFLRFLCPAILSPSLFNLVSEYPSGKAARNLTLIAKTLQTLANFTKFGGKEHYMEFMNDFVGREWNNMHYYLMRISTISIQTGLTNVPASHLGTTDDYVLDTALINDSLAVRKAGICVQQHRNGQLKNARQIMSKSLQPTQKLTFTQYSNKPNKSI</sequence>
<keyword evidence="1" id="KW-0343">GTPase activation</keyword>
<dbReference type="EMBL" id="UYYG01000007">
    <property type="protein sequence ID" value="VDN50793.1"/>
    <property type="molecule type" value="Genomic_DNA"/>
</dbReference>
<dbReference type="InterPro" id="IPR000008">
    <property type="entry name" value="C2_dom"/>
</dbReference>
<feature type="domain" description="Ras-GAP" evidence="3">
    <location>
        <begin position="171"/>
        <end position="365"/>
    </location>
</feature>
<dbReference type="SMART" id="SM00323">
    <property type="entry name" value="RasGAP"/>
    <property type="match status" value="1"/>
</dbReference>
<accession>A0A0N4UEC3</accession>
<dbReference type="Gene3D" id="2.60.40.150">
    <property type="entry name" value="C2 domain"/>
    <property type="match status" value="1"/>
</dbReference>
<gene>
    <name evidence="4" type="ORF">DME_LOCUS766</name>
</gene>
<dbReference type="InterPro" id="IPR035892">
    <property type="entry name" value="C2_domain_sf"/>
</dbReference>
<dbReference type="STRING" id="318479.A0A0N4UEC3"/>